<organism evidence="1 2">
    <name type="scientific">Legionella israelensis</name>
    <dbReference type="NCBI Taxonomy" id="454"/>
    <lineage>
        <taxon>Bacteria</taxon>
        <taxon>Pseudomonadati</taxon>
        <taxon>Pseudomonadota</taxon>
        <taxon>Gammaproteobacteria</taxon>
        <taxon>Legionellales</taxon>
        <taxon>Legionellaceae</taxon>
        <taxon>Legionella</taxon>
    </lineage>
</organism>
<evidence type="ECO:0000313" key="2">
    <source>
        <dbReference type="Proteomes" id="UP000054761"/>
    </source>
</evidence>
<dbReference type="AlphaFoldDB" id="A0A0W0VIR9"/>
<dbReference type="PATRIC" id="fig|454.4.peg.2044"/>
<dbReference type="Gene3D" id="3.30.60.140">
    <property type="match status" value="1"/>
</dbReference>
<dbReference type="PIRSF" id="PIRSF037196">
    <property type="entry name" value="Pyoverdine_chromoph_PvcA"/>
    <property type="match status" value="1"/>
</dbReference>
<proteinExistence type="predicted"/>
<reference evidence="1 2" key="1">
    <citation type="submission" date="2015-11" db="EMBL/GenBank/DDBJ databases">
        <title>Genomic analysis of 38 Legionella species identifies large and diverse effector repertoires.</title>
        <authorList>
            <person name="Burstein D."/>
            <person name="Amaro F."/>
            <person name="Zusman T."/>
            <person name="Lifshitz Z."/>
            <person name="Cohen O."/>
            <person name="Gilbert J.A."/>
            <person name="Pupko T."/>
            <person name="Shuman H.A."/>
            <person name="Segal G."/>
        </authorList>
    </citation>
    <scope>NUCLEOTIDE SEQUENCE [LARGE SCALE GENOMIC DNA]</scope>
    <source>
        <strain evidence="1 2">Bercovier 4</strain>
    </source>
</reference>
<dbReference type="PANTHER" id="PTHR37285:SF5">
    <property type="entry name" value="SPORE WALL MATURATION PROTEIN DIT1"/>
    <property type="match status" value="1"/>
</dbReference>
<dbReference type="PANTHER" id="PTHR37285">
    <property type="entry name" value="SPORE WALL MATURATION PROTEIN DIT1"/>
    <property type="match status" value="1"/>
</dbReference>
<dbReference type="RefSeq" id="WP_058502203.1">
    <property type="nucleotide sequence ID" value="NZ_CAAAJA010000072.1"/>
</dbReference>
<comment type="caution">
    <text evidence="1">The sequence shown here is derived from an EMBL/GenBank/DDBJ whole genome shotgun (WGS) entry which is preliminary data.</text>
</comment>
<dbReference type="InterPro" id="IPR017133">
    <property type="entry name" value="PvcA"/>
</dbReference>
<name>A0A0W0VIR9_9GAMM</name>
<dbReference type="Proteomes" id="UP000054761">
    <property type="component" value="Unassembled WGS sequence"/>
</dbReference>
<protein>
    <submittedName>
        <fullName evidence="1">Pyoverdine biosynthesis protein PvcA</fullName>
    </submittedName>
</protein>
<dbReference type="InterPro" id="IPR007817">
    <property type="entry name" value="Isocyanide_synthase_DIT1"/>
</dbReference>
<dbReference type="STRING" id="454.Lisr_1878"/>
<sequence length="351" mass="40200">MNNTAFDLKKTQNHSVKGFKLKKLSKRDSATKMAERILAEVMIFRRTSESMPSCSNIDCLRCTSPHLPKIISAVKHNKPIRFVLPAFPGKSPNPEKVLGPLPDLAEKLSLHFLGNLCLAIKKFYTPGIKIILCSDGRVFSDVVGMKENNVTDYQIELDKMIEEMSLSDISTFNLDDFYKGLHFVQMRTELMKTYGKSLDFFKQKVHKGAKPEATPDELEVNRMYRGITRFIFEDAMYNGQTKTRSAIQKESRYKAYEVIRRSNAWSQLIAEHFPEAVRLSIHPQTCGSTKLGIRLIRDEIWMTPWHGVALESKEHYVLMKRCKAESLGAKLIYSSDGRHSHFKLPDGVNYE</sequence>
<dbReference type="EMBL" id="LNYH01000108">
    <property type="protein sequence ID" value="KTD20028.1"/>
    <property type="molecule type" value="Genomic_DNA"/>
</dbReference>
<dbReference type="OrthoDB" id="860574at2"/>
<accession>A0A0W0VIR9</accession>
<evidence type="ECO:0000313" key="1">
    <source>
        <dbReference type="EMBL" id="KTD20028.1"/>
    </source>
</evidence>
<dbReference type="Pfam" id="PF05141">
    <property type="entry name" value="DIT1_PvcA"/>
    <property type="match status" value="1"/>
</dbReference>
<keyword evidence="2" id="KW-1185">Reference proteome</keyword>
<gene>
    <name evidence="1" type="ORF">Lisr_1878</name>
</gene>